<proteinExistence type="predicted"/>
<organism evidence="2 3">
    <name type="scientific">Cryphonectria parasitica (strain ATCC 38755 / EP155)</name>
    <dbReference type="NCBI Taxonomy" id="660469"/>
    <lineage>
        <taxon>Eukaryota</taxon>
        <taxon>Fungi</taxon>
        <taxon>Dikarya</taxon>
        <taxon>Ascomycota</taxon>
        <taxon>Pezizomycotina</taxon>
        <taxon>Sordariomycetes</taxon>
        <taxon>Sordariomycetidae</taxon>
        <taxon>Diaporthales</taxon>
        <taxon>Cryphonectriaceae</taxon>
        <taxon>Cryphonectria-Endothia species complex</taxon>
        <taxon>Cryphonectria</taxon>
    </lineage>
</organism>
<dbReference type="OrthoDB" id="429813at2759"/>
<sequence>MSENVVALSPLDNIMVPCWVKLLFYFSTPPEASVDETYQLLSKGFSLAIAEMPICGGTVHLRPQDRPGWKPNQLEVRIPKDAGKNGSPTLDFKDLTVAEGASELSYDRLRAAGFPADKIDTKLLMSKSFNLDLASGIEATAAQANFVKGGCLLGLAMWHNVVDAYGVYTFARRWASHCRRLQSEPGSESASLSYIPDSTVATNNDREVLERLWREDGGSEASTATDRRWSILGIHPPSAVDAPRLNDVLASLMGNPELLKHKTRTQIFTISAEALENLSKVVADELPGQEPVTTDDALHALLWRCIMRARYPHAVSPGDEPSQSVYQIAVDGREILGGPQQQLRSYLGDTFFFNTSSLPLSEVTDLPSSSSAPLGKLARTLRETHNSLSRADLLAAFSAAHNLSSYENLPYSLAGVSGPSMIVVSHKYIALHDLDFGPALGRPDCERPPGDEWNDLFRRTIILPTASGKGAEILVALHDDEMKRLEADGEFRSYAKLSTC</sequence>
<comment type="caution">
    <text evidence="2">The sequence shown here is derived from an EMBL/GenBank/DDBJ whole genome shotgun (WGS) entry which is preliminary data.</text>
</comment>
<dbReference type="Pfam" id="PF02458">
    <property type="entry name" value="Transferase"/>
    <property type="match status" value="1"/>
</dbReference>
<dbReference type="InterPro" id="IPR050317">
    <property type="entry name" value="Plant_Fungal_Acyltransferase"/>
</dbReference>
<name>A0A9P5CIA8_CRYP1</name>
<dbReference type="GeneID" id="63843057"/>
<evidence type="ECO:0000313" key="2">
    <source>
        <dbReference type="EMBL" id="KAF3760413.1"/>
    </source>
</evidence>
<accession>A0A9P5CIA8</accession>
<evidence type="ECO:0000256" key="1">
    <source>
        <dbReference type="ARBA" id="ARBA00022679"/>
    </source>
</evidence>
<dbReference type="EMBL" id="MU032353">
    <property type="protein sequence ID" value="KAF3760413.1"/>
    <property type="molecule type" value="Genomic_DNA"/>
</dbReference>
<keyword evidence="1" id="KW-0808">Transferase</keyword>
<evidence type="ECO:0000313" key="3">
    <source>
        <dbReference type="Proteomes" id="UP000803844"/>
    </source>
</evidence>
<reference evidence="2" key="1">
    <citation type="journal article" date="2020" name="Phytopathology">
        <title>Genome sequence of the chestnut blight fungus Cryphonectria parasitica EP155: A fundamental resource for an archetypical invasive plant pathogen.</title>
        <authorList>
            <person name="Crouch J.A."/>
            <person name="Dawe A."/>
            <person name="Aerts A."/>
            <person name="Barry K."/>
            <person name="Churchill A.C.L."/>
            <person name="Grimwood J."/>
            <person name="Hillman B."/>
            <person name="Milgroom M.G."/>
            <person name="Pangilinan J."/>
            <person name="Smith M."/>
            <person name="Salamov A."/>
            <person name="Schmutz J."/>
            <person name="Yadav J."/>
            <person name="Grigoriev I.V."/>
            <person name="Nuss D."/>
        </authorList>
    </citation>
    <scope>NUCLEOTIDE SEQUENCE</scope>
    <source>
        <strain evidence="2">EP155</strain>
    </source>
</reference>
<gene>
    <name evidence="2" type="ORF">M406DRAFT_76070</name>
</gene>
<dbReference type="GO" id="GO:0016747">
    <property type="term" value="F:acyltransferase activity, transferring groups other than amino-acyl groups"/>
    <property type="evidence" value="ECO:0007669"/>
    <property type="project" value="TreeGrafter"/>
</dbReference>
<dbReference type="Proteomes" id="UP000803844">
    <property type="component" value="Unassembled WGS sequence"/>
</dbReference>
<dbReference type="RefSeq" id="XP_040771392.1">
    <property type="nucleotide sequence ID" value="XM_040925928.1"/>
</dbReference>
<dbReference type="PANTHER" id="PTHR31642:SF310">
    <property type="entry name" value="FATTY ALCOHOL:CAFFEOYL-COA ACYLTRANSFERASE"/>
    <property type="match status" value="1"/>
</dbReference>
<dbReference type="InterPro" id="IPR023213">
    <property type="entry name" value="CAT-like_dom_sf"/>
</dbReference>
<dbReference type="AlphaFoldDB" id="A0A9P5CIA8"/>
<protein>
    <submittedName>
        <fullName evidence="2">Uncharacterized protein</fullName>
    </submittedName>
</protein>
<dbReference type="Gene3D" id="3.30.559.10">
    <property type="entry name" value="Chloramphenicol acetyltransferase-like domain"/>
    <property type="match status" value="2"/>
</dbReference>
<dbReference type="PANTHER" id="PTHR31642">
    <property type="entry name" value="TRICHOTHECENE 3-O-ACETYLTRANSFERASE"/>
    <property type="match status" value="1"/>
</dbReference>
<keyword evidence="3" id="KW-1185">Reference proteome</keyword>